<dbReference type="InterPro" id="IPR019775">
    <property type="entry name" value="WD40_repeat_CS"/>
</dbReference>
<dbReference type="CDD" id="cd00200">
    <property type="entry name" value="WD40"/>
    <property type="match status" value="1"/>
</dbReference>
<keyword evidence="1 3" id="KW-0853">WD repeat</keyword>
<sequence length="971" mass="108200">MCRATLYRAIHLYTPRARTPPIVELFGLTTTTFTMDPRFAEASLADMTRSCLEGARQSIQRLAGKDKIYMQTRLADLRLWADSVGATAQAKASLDQRFQHRPDDVYLIRGLLSMLQGLFSEYPIAVDNKSDIKDIISNIDSTIDSLAILGDQIRRSERQSELREADSSFDKNREKYRKFRAHLACIIASKPTEDGRPVDEGKEIHSVDYFANVKFTSIQERLIEANLRRRHRFLEAQRHSHSLEDISTKAYQSITPQQTLAEMLSSHTKQGATSTLTRNAVVTTQERQPLPTNLRHNAAVTTVTSASGLDSNWGGLQDSRRPKSTVTRITTITAAARYPKAHAPSGQKLIKCPCCCQAIPASEVEASQWKIHLAKDINPYTCILENCPTPYNLFATHDKWEGHVMNDHPSQWHCPCCEDDAPVFESLFEVNNHMMSRHPDAISDSLEDLLSDAEIKVMGITKCPLCDSKGPQDSPELVEHVLQHVHDFSLRSLPWPTDPPLSLSKPVATFDTDYATRLYKDDSGDEYSFSIAEWAESVAPKKGDSGEISVVDSEGSELFLDMTKYPENTTPSGGPLQLCDIDRNPPNISEVESTSIPQSNVDYFSENLYFKEGSSDSYSSSQSRQSLSAILNNALDELDPDRVPAHMKKIQDDWLVIFNQHVPRVLDVDHVHTLSHETVVCCVRFSHDGKYVATGCDHSAHIYDVFSGEEVCVLQEDIDIIGDMYIRSVCFSPDGKYLATGGQGKLVRVWDIASRTIRNTFAGHEQDVHSLDFSRDGRTIASGSADRTVRLWDIESNTNILTLTTEDIIMTVAISPDTKYLAAGSLDKSVYVWDLHQGFLLGRFDGHEDMVYSIAFSPGGKELISGSLDRTIKTWKISPHVPGGGRCIKTFVNHRDFVLSAAFTPDASWVISGSNDGSVQFLDPRTGYTQLLLQAHKTSVISVDPSLTGGFFATCSGDMKARIWSYHALAQ</sequence>
<dbReference type="InterPro" id="IPR036322">
    <property type="entry name" value="WD40_repeat_dom_sf"/>
</dbReference>
<dbReference type="Gene3D" id="2.130.10.10">
    <property type="entry name" value="YVTN repeat-like/Quinoprotein amine dehydrogenase"/>
    <property type="match status" value="1"/>
</dbReference>
<dbReference type="PROSITE" id="PS50294">
    <property type="entry name" value="WD_REPEATS_REGION"/>
    <property type="match status" value="5"/>
</dbReference>
<feature type="repeat" description="WD" evidence="3">
    <location>
        <begin position="809"/>
        <end position="835"/>
    </location>
</feature>
<reference evidence="6" key="1">
    <citation type="submission" date="2019-06" db="EMBL/GenBank/DDBJ databases">
        <title>Draft genome sequence of the griseofulvin-producing fungus Xylaria cubensis strain G536.</title>
        <authorList>
            <person name="Mead M.E."/>
            <person name="Raja H.A."/>
            <person name="Steenwyk J.L."/>
            <person name="Knowles S.L."/>
            <person name="Oberlies N.H."/>
            <person name="Rokas A."/>
        </authorList>
    </citation>
    <scope>NUCLEOTIDE SEQUENCE [LARGE SCALE GENOMIC DNA]</scope>
    <source>
        <strain evidence="6">G536</strain>
    </source>
</reference>
<organism evidence="5 6">
    <name type="scientific">Xylaria flabelliformis</name>
    <dbReference type="NCBI Taxonomy" id="2512241"/>
    <lineage>
        <taxon>Eukaryota</taxon>
        <taxon>Fungi</taxon>
        <taxon>Dikarya</taxon>
        <taxon>Ascomycota</taxon>
        <taxon>Pezizomycotina</taxon>
        <taxon>Sordariomycetes</taxon>
        <taxon>Xylariomycetidae</taxon>
        <taxon>Xylariales</taxon>
        <taxon>Xylariaceae</taxon>
        <taxon>Xylaria</taxon>
    </lineage>
</organism>
<feature type="repeat" description="WD" evidence="3">
    <location>
        <begin position="891"/>
        <end position="932"/>
    </location>
</feature>
<protein>
    <recommendedName>
        <fullName evidence="4">C2H2-type domain-containing protein</fullName>
    </recommendedName>
</protein>
<dbReference type="STRING" id="2512241.A0A553I2P6"/>
<feature type="repeat" description="WD" evidence="3">
    <location>
        <begin position="933"/>
        <end position="971"/>
    </location>
</feature>
<keyword evidence="6" id="KW-1185">Reference proteome</keyword>
<feature type="domain" description="C2H2-type" evidence="4">
    <location>
        <begin position="412"/>
        <end position="438"/>
    </location>
</feature>
<dbReference type="PROSITE" id="PS00678">
    <property type="entry name" value="WD_REPEATS_1"/>
    <property type="match status" value="2"/>
</dbReference>
<feature type="repeat" description="WD" evidence="3">
    <location>
        <begin position="761"/>
        <end position="802"/>
    </location>
</feature>
<dbReference type="Proteomes" id="UP000319160">
    <property type="component" value="Unassembled WGS sequence"/>
</dbReference>
<comment type="caution">
    <text evidence="5">The sequence shown here is derived from an EMBL/GenBank/DDBJ whole genome shotgun (WGS) entry which is preliminary data.</text>
</comment>
<evidence type="ECO:0000256" key="3">
    <source>
        <dbReference type="PROSITE-ProRule" id="PRU00221"/>
    </source>
</evidence>
<proteinExistence type="predicted"/>
<dbReference type="PROSITE" id="PS50082">
    <property type="entry name" value="WD_REPEATS_2"/>
    <property type="match status" value="6"/>
</dbReference>
<dbReference type="InterPro" id="IPR020472">
    <property type="entry name" value="WD40_PAC1"/>
</dbReference>
<evidence type="ECO:0000259" key="4">
    <source>
        <dbReference type="SMART" id="SM00355"/>
    </source>
</evidence>
<dbReference type="EMBL" id="VFLP01000022">
    <property type="protein sequence ID" value="TRX94463.1"/>
    <property type="molecule type" value="Genomic_DNA"/>
</dbReference>
<feature type="repeat" description="WD" evidence="3">
    <location>
        <begin position="726"/>
        <end position="760"/>
    </location>
</feature>
<dbReference type="InterPro" id="IPR001680">
    <property type="entry name" value="WD40_rpt"/>
</dbReference>
<name>A0A553I2P6_9PEZI</name>
<dbReference type="OrthoDB" id="20872at2759"/>
<evidence type="ECO:0000313" key="5">
    <source>
        <dbReference type="EMBL" id="TRX94463.1"/>
    </source>
</evidence>
<gene>
    <name evidence="5" type="ORF">FHL15_004618</name>
</gene>
<keyword evidence="2" id="KW-0677">Repeat</keyword>
<dbReference type="SMART" id="SM00320">
    <property type="entry name" value="WD40"/>
    <property type="match status" value="7"/>
</dbReference>
<dbReference type="InterPro" id="IPR015943">
    <property type="entry name" value="WD40/YVTN_repeat-like_dom_sf"/>
</dbReference>
<dbReference type="Pfam" id="PF00400">
    <property type="entry name" value="WD40"/>
    <property type="match status" value="7"/>
</dbReference>
<dbReference type="PANTHER" id="PTHR19848:SF8">
    <property type="entry name" value="F-BOX AND WD REPEAT DOMAIN CONTAINING 7"/>
    <property type="match status" value="1"/>
</dbReference>
<feature type="domain" description="C2H2-type" evidence="4">
    <location>
        <begin position="380"/>
        <end position="408"/>
    </location>
</feature>
<evidence type="ECO:0000256" key="1">
    <source>
        <dbReference type="ARBA" id="ARBA00022574"/>
    </source>
</evidence>
<dbReference type="AlphaFoldDB" id="A0A553I2P6"/>
<accession>A0A553I2P6</accession>
<feature type="repeat" description="WD" evidence="3">
    <location>
        <begin position="844"/>
        <end position="878"/>
    </location>
</feature>
<dbReference type="SMART" id="SM00355">
    <property type="entry name" value="ZnF_C2H2"/>
    <property type="match status" value="3"/>
</dbReference>
<dbReference type="SUPFAM" id="SSF50978">
    <property type="entry name" value="WD40 repeat-like"/>
    <property type="match status" value="1"/>
</dbReference>
<evidence type="ECO:0000256" key="2">
    <source>
        <dbReference type="ARBA" id="ARBA00022737"/>
    </source>
</evidence>
<dbReference type="PANTHER" id="PTHR19848">
    <property type="entry name" value="WD40 REPEAT PROTEIN"/>
    <property type="match status" value="1"/>
</dbReference>
<dbReference type="InterPro" id="IPR013087">
    <property type="entry name" value="Znf_C2H2_type"/>
</dbReference>
<evidence type="ECO:0000313" key="6">
    <source>
        <dbReference type="Proteomes" id="UP000319160"/>
    </source>
</evidence>
<dbReference type="PRINTS" id="PR00320">
    <property type="entry name" value="GPROTEINBRPT"/>
</dbReference>
<feature type="domain" description="C2H2-type" evidence="4">
    <location>
        <begin position="461"/>
        <end position="484"/>
    </location>
</feature>